<dbReference type="KEGG" id="cput:CONPUDRAFT_32387"/>
<accession>A0A5M3MMJ3</accession>
<dbReference type="Proteomes" id="UP000053558">
    <property type="component" value="Unassembled WGS sequence"/>
</dbReference>
<dbReference type="OMA" id="WVEDGSK"/>
<organism evidence="3 4">
    <name type="scientific">Coniophora puteana (strain RWD-64-598)</name>
    <name type="common">Brown rot fungus</name>
    <dbReference type="NCBI Taxonomy" id="741705"/>
    <lineage>
        <taxon>Eukaryota</taxon>
        <taxon>Fungi</taxon>
        <taxon>Dikarya</taxon>
        <taxon>Basidiomycota</taxon>
        <taxon>Agaricomycotina</taxon>
        <taxon>Agaricomycetes</taxon>
        <taxon>Agaricomycetidae</taxon>
        <taxon>Boletales</taxon>
        <taxon>Coniophorineae</taxon>
        <taxon>Coniophoraceae</taxon>
        <taxon>Coniophora</taxon>
    </lineage>
</organism>
<dbReference type="OrthoDB" id="5106486at2759"/>
<dbReference type="InterPro" id="IPR056884">
    <property type="entry name" value="NPHP3-like_N"/>
</dbReference>
<reference evidence="4" key="1">
    <citation type="journal article" date="2012" name="Science">
        <title>The Paleozoic origin of enzymatic lignin decomposition reconstructed from 31 fungal genomes.</title>
        <authorList>
            <person name="Floudas D."/>
            <person name="Binder M."/>
            <person name="Riley R."/>
            <person name="Barry K."/>
            <person name="Blanchette R.A."/>
            <person name="Henrissat B."/>
            <person name="Martinez A.T."/>
            <person name="Otillar R."/>
            <person name="Spatafora J.W."/>
            <person name="Yadav J.S."/>
            <person name="Aerts A."/>
            <person name="Benoit I."/>
            <person name="Boyd A."/>
            <person name="Carlson A."/>
            <person name="Copeland A."/>
            <person name="Coutinho P.M."/>
            <person name="de Vries R.P."/>
            <person name="Ferreira P."/>
            <person name="Findley K."/>
            <person name="Foster B."/>
            <person name="Gaskell J."/>
            <person name="Glotzer D."/>
            <person name="Gorecki P."/>
            <person name="Heitman J."/>
            <person name="Hesse C."/>
            <person name="Hori C."/>
            <person name="Igarashi K."/>
            <person name="Jurgens J.A."/>
            <person name="Kallen N."/>
            <person name="Kersten P."/>
            <person name="Kohler A."/>
            <person name="Kuees U."/>
            <person name="Kumar T.K.A."/>
            <person name="Kuo A."/>
            <person name="LaButti K."/>
            <person name="Larrondo L.F."/>
            <person name="Lindquist E."/>
            <person name="Ling A."/>
            <person name="Lombard V."/>
            <person name="Lucas S."/>
            <person name="Lundell T."/>
            <person name="Martin R."/>
            <person name="McLaughlin D.J."/>
            <person name="Morgenstern I."/>
            <person name="Morin E."/>
            <person name="Murat C."/>
            <person name="Nagy L.G."/>
            <person name="Nolan M."/>
            <person name="Ohm R.A."/>
            <person name="Patyshakuliyeva A."/>
            <person name="Rokas A."/>
            <person name="Ruiz-Duenas F.J."/>
            <person name="Sabat G."/>
            <person name="Salamov A."/>
            <person name="Samejima M."/>
            <person name="Schmutz J."/>
            <person name="Slot J.C."/>
            <person name="St John F."/>
            <person name="Stenlid J."/>
            <person name="Sun H."/>
            <person name="Sun S."/>
            <person name="Syed K."/>
            <person name="Tsang A."/>
            <person name="Wiebenga A."/>
            <person name="Young D."/>
            <person name="Pisabarro A."/>
            <person name="Eastwood D.C."/>
            <person name="Martin F."/>
            <person name="Cullen D."/>
            <person name="Grigoriev I.V."/>
            <person name="Hibbett D.S."/>
        </authorList>
    </citation>
    <scope>NUCLEOTIDE SEQUENCE [LARGE SCALE GENOMIC DNA]</scope>
    <source>
        <strain evidence="4">RWD-64-598 SS2</strain>
    </source>
</reference>
<name>A0A5M3MMJ3_CONPW</name>
<feature type="domain" description="Nephrocystin 3-like N-terminal" evidence="2">
    <location>
        <begin position="19"/>
        <end position="132"/>
    </location>
</feature>
<dbReference type="SUPFAM" id="SSF52540">
    <property type="entry name" value="P-loop containing nucleoside triphosphate hydrolases"/>
    <property type="match status" value="1"/>
</dbReference>
<feature type="non-terminal residue" evidence="3">
    <location>
        <position position="1"/>
    </location>
</feature>
<dbReference type="EMBL" id="JH711579">
    <property type="protein sequence ID" value="EIW80247.1"/>
    <property type="molecule type" value="Genomic_DNA"/>
</dbReference>
<evidence type="ECO:0000259" key="2">
    <source>
        <dbReference type="Pfam" id="PF24883"/>
    </source>
</evidence>
<evidence type="ECO:0000313" key="3">
    <source>
        <dbReference type="EMBL" id="EIW80247.1"/>
    </source>
</evidence>
<dbReference type="GeneID" id="19206731"/>
<dbReference type="Pfam" id="PF24883">
    <property type="entry name" value="NPHP3_N"/>
    <property type="match status" value="1"/>
</dbReference>
<evidence type="ECO:0000256" key="1">
    <source>
        <dbReference type="ARBA" id="ARBA00022737"/>
    </source>
</evidence>
<dbReference type="InterPro" id="IPR027417">
    <property type="entry name" value="P-loop_NTPase"/>
</dbReference>
<keyword evidence="4" id="KW-1185">Reference proteome</keyword>
<sequence>GGIYDSNERQPHAKCLPGTRTELLQSLTALVNEGNTDTRKIIWLSGESGSGKSVIAHTLADQLRQEGELAGTFFFSRKHTKRSTFNRFFLTIAYQLGLQHPLAQGLIMKAISDDPALLTPEKSRLDQLEKLVALPLKQLAR</sequence>
<keyword evidence="1" id="KW-0677">Repeat</keyword>
<dbReference type="Gene3D" id="3.40.50.300">
    <property type="entry name" value="P-loop containing nucleotide triphosphate hydrolases"/>
    <property type="match status" value="1"/>
</dbReference>
<protein>
    <recommendedName>
        <fullName evidence="2">Nephrocystin 3-like N-terminal domain-containing protein</fullName>
    </recommendedName>
</protein>
<dbReference type="RefSeq" id="XP_007768971.1">
    <property type="nucleotide sequence ID" value="XM_007770781.1"/>
</dbReference>
<evidence type="ECO:0000313" key="4">
    <source>
        <dbReference type="Proteomes" id="UP000053558"/>
    </source>
</evidence>
<feature type="non-terminal residue" evidence="3">
    <location>
        <position position="141"/>
    </location>
</feature>
<comment type="caution">
    <text evidence="3">The sequence shown here is derived from an EMBL/GenBank/DDBJ whole genome shotgun (WGS) entry which is preliminary data.</text>
</comment>
<dbReference type="AlphaFoldDB" id="A0A5M3MMJ3"/>
<gene>
    <name evidence="3" type="ORF">CONPUDRAFT_32387</name>
</gene>
<proteinExistence type="predicted"/>